<feature type="compositionally biased region" description="Gly residues" evidence="29">
    <location>
        <begin position="2550"/>
        <end position="2563"/>
    </location>
</feature>
<evidence type="ECO:0000256" key="18">
    <source>
        <dbReference type="ARBA" id="ARBA00023157"/>
    </source>
</evidence>
<dbReference type="GO" id="GO:0007155">
    <property type="term" value="P:cell adhesion"/>
    <property type="evidence" value="ECO:0007669"/>
    <property type="project" value="UniProtKB-KW"/>
</dbReference>
<feature type="domain" description="C1q" evidence="30">
    <location>
        <begin position="2848"/>
        <end position="2999"/>
    </location>
</feature>
<comment type="similarity">
    <text evidence="22">Belongs to the SMC family. Highly divergent.</text>
</comment>
<dbReference type="Pfam" id="PF22899">
    <property type="entry name" value="SMCHD1_S5"/>
    <property type="match status" value="1"/>
</dbReference>
<keyword evidence="3" id="KW-0158">Chromosome</keyword>
<evidence type="ECO:0000256" key="9">
    <source>
        <dbReference type="ARBA" id="ARBA00022763"/>
    </source>
</evidence>
<evidence type="ECO:0000256" key="23">
    <source>
        <dbReference type="ARBA" id="ARBA00064796"/>
    </source>
</evidence>
<feature type="region of interest" description="Disordered" evidence="29">
    <location>
        <begin position="2546"/>
        <end position="2581"/>
    </location>
</feature>
<dbReference type="PROSITE" id="PS50871">
    <property type="entry name" value="C1Q"/>
    <property type="match status" value="1"/>
</dbReference>
<evidence type="ECO:0000256" key="16">
    <source>
        <dbReference type="ARBA" id="ARBA00023119"/>
    </source>
</evidence>
<comment type="caution">
    <text evidence="32">The sequence shown here is derived from an EMBL/GenBank/DDBJ whole genome shotgun (WGS) entry which is preliminary data.</text>
</comment>
<dbReference type="GO" id="GO:0005581">
    <property type="term" value="C:collagen trimer"/>
    <property type="evidence" value="ECO:0007669"/>
    <property type="project" value="UniProtKB-KW"/>
</dbReference>
<keyword evidence="12" id="KW-0156">Chromatin regulator</keyword>
<sequence>MWSSWEWTVYLFDRREKESELGDRALQVEERSDFAAFRASVCQTLGISPGEKFVITTTSRKEVTCDNFDETVKDGVTLYLLQSVNQLLLTATKERIDFLPHYDTLVKSGMYEYYASEGQNPLPFALAELIDNSLSATSRNNGVRRIQIKLHFDETQGKPAVAVIDNGRGMTSKQLNNWAVYRLSKFTRQGDFESDHSGYVRPLPVPRSLNSDISYFGVGGKQAVFFVGQSARMISKPGDSQDVHELLLSKEDFEKREKNKEAIYSGFIRNRKPSDSSHITNDDERFLQHLIAEEKEKDSFTAVVITGVQPEHIQYLKNYFHLWTRQLTHIYHYYIHGPKGNEQRTSKEAGPFNNIDIEGKTPKIINLREIQDDMQTLYINTAADSFEFKAHVEGDGVVEGIIRYHPFLYDRETYPDDPCFPSKLKDEDDDDDCFILEKAARGKRPIFECFWNGRLIPYTSVEDFDWCTPPKKRGLAPFECYNRISGALFTNDKFQVSTNKLTFMDLELKLKDKNTLFTRILNGQEQRMKIDREFALWLKDCHEKYDKQIKFTLFKGVITRPDLPSKKQGPWATYSAIEWDGKIYKAGQLVKTIKTLPLFYGSIVKFFLYGDHDGEVYATGGEVQIAMEPQALYDEIKTVPIAKLDRTVAEKAVKKYVEDEMARLPDRLSVTWPEGDELLPNEIRPAGTPIGALRIEILNKKGETMQKLPGTSHGGSKKLLVELKVILHSSSGNKEIISHISQHGGKWPYWFKKMENIHKLGNYTLKLQVVLNESNADTYAGRPLPSKAIKFSVKEGKPEKFSFGLLDPPFRVGVPFNIPVEFQDEFGHTSQLSTDIQPIFEASGLTLHYDEITKGPNCVIRGVTAKGPVNSCQGKNFNLKVILPGLKEDSQILKIRLLPGPPRRLKVKPDSEILVIENGTAFPFQVEVLDESDNITAQPKLIVHCKFSGAPNLPIYVVDCSSSGTSILSGPAIQVQNIKKDQTLKAKIEIPSCKDVAPVEKTIKLLPSSHVARLQIFSVEGQKAIQIKHQDEVNWIAGDVMHNLIFQMYDEGEREIHITSALTEKIKVNWTPEINKEHLLQGLLPDVQVPTSVKDMRYCQVSFQDDHVSLESAFTVRPLPDEPKHLKCELKGGKTVQMGQELQGEIVITVTDQYGNQIQAFSPSSLSALGIAGIGLDSSHLKTTFQENTQSINVKGIRFIPGPPGNKDLCFTWREFSDFIRVQLVSGPPAKLLLVDWPELKESIPVINGRELQNPLIVQLCDQWDNPAPVPQVKISLVKANNLKLTPSNQQHKTDERGRANFGVFSVLAPRGEHNMQVKAIYNKNTIEGPIIKLIILPDPEKPIRLNVKYDKDASFLAGGIFTDFMITVISEDDSIIKNINPARISMKMWKLANSGNRPPANAEIFSCNKIKDNDKEDGCFYFRDKAVPNKVGTYCIQFGFTMDKTNILNSEQIIVDVLPNQPVKLVPEIQPATPAVSNVRSVASRTLVKDLYLHITDDYNNHTGVDLVGTVMATIKGSNEEDDIPLFNGKIRTLEFPFVKGSAEITSLVLAENSPGRDSTEYFIVFEPRLPALSRTLESYILPFMFYNDVKKQQQMAALTKEKDQLSKSITVYRTLFDTSKQLLDEMKCQVEEAKLKEAQLRNELKKHNIDISTTQQVPHIEALLKRKLSEQEELKKKPRRSCTLPNYTKGSGDVLGKIAHLAQIEDDRAAMVISWHLASDMDCVVTLTTDAARRIYDETQGRQQVLPLDSIYKKTLPDWKRPLPHYRNGKLYFKPIGDPVFARDLLTFPDNVEHCETVFGMLLGDTIILDNLDAANHYRKEVVKITHCPTLLTRDGDRIRSNGKFGGLQNKAPPMDKLRGMVFGAPVPKQCLILGEQIDLLQQYRTAVCRLGSVNEDLNGQLKYLHTPDMKRKKQELDEHEKNLKLIEQKLGMTPTRKCNDSLPHPMTDCPVPPKRIRREAARQNRNWCAYIVNKNVSCSVLEGSETFIQAQYNCGWNQKPCPSALMYRVNVRPRYVTRYKTVTQLEWRCCPGFRGGNCQEGPRDPGRMPRPMPARPRNSMKKPTDNEPSRVSEPKNTVSPTPAADPSQTRDPKQGPQELQEKKIQVLEEKVLRLTRTVLDLQSSVAGVSENLKHAVQDDASKMLASWLSNLHPRPTPISAVGGEPETVQPPGILSNKESGMKDIKSELAEVKDALKTKSDKLEELDGKVKGYEGQLRQLQEAAQGPTVTMTTSELFQAYVDSKIDALREELMEGMDRKLADLKNSCEYKLIDFQQHCDDYGSSYLGVIELIGEKEAKLRKEISDLQARVQDPPAHANCCDGTKPGDLGPQIKMLDQKIERVSEATRMLNARLDNEFDRLEAPEPDVDFDARWHELDARINVTERNAEEHCFYIEETLRGTISGEVDGLRQLLDQKIQSLEERLGSALLEMVNGSEMVPAPPVAAPPTVSGAGPPQVMMELKRLKDQVRVVEDMCLQNLRGEPRGMEDTLRNGGEMVSLLRSLNDTMQGKFQDTEHSIQRLQQDFSFLYSWLNHTDDHLRRLQNELSGGRGGKKAAGGGWSKVGEPGRTEAPLPSPQAPPAHCCDQLEGRWQRLQDLVLSELDTCKEKTHGVQREVSVVEDRVSHVEKTCSKLDSISGSLQKIKEGLNKHMNSLWSCVRQMNGTLRTHSREISGLKNSVQQFYSHVFQISTDLQDLIRFQPSATEDPSETPQPPLRGKAPEDVGKPSSPAEAPTELSTPVLTPLLPPSTPSPPRDPGQKPVLPKRRPPPLRPGWTGLPFLPGSTGVIMETGEAGPPGRMGVSGRGLPRGVDGQTGQRPIPSAEGYAGAPGKPGLGLTAILSPPGAPVPSLVSFSAGLTRKPFPSDAGVVLFNKVLVNDGDVYDPSTGVFTAPYDGRYLITATLTPERDAYVEAVLSVANASVAQLHTAGYRREFLEYHRPQGAPHTCGGPGAFHLIVHLKAGDGVNIVVTGGRLAHTDFDEMYSTFSGVFLYPFLSHL</sequence>
<evidence type="ECO:0000256" key="8">
    <source>
        <dbReference type="ARBA" id="ARBA00022729"/>
    </source>
</evidence>
<keyword evidence="10" id="KW-0378">Hydrolase</keyword>
<keyword evidence="18" id="KW-1015">Disulfide bond</keyword>
<evidence type="ECO:0000256" key="1">
    <source>
        <dbReference type="ARBA" id="ARBA00004286"/>
    </source>
</evidence>
<dbReference type="Pfam" id="PF26198">
    <property type="entry name" value="Ig_SMCHD1_6th"/>
    <property type="match status" value="1"/>
</dbReference>
<comment type="subcellular location">
    <subcellularLocation>
        <location evidence="1">Chromosome</location>
    </subcellularLocation>
    <subcellularLocation>
        <location evidence="2">Secreted</location>
        <location evidence="2">Extracellular space</location>
        <location evidence="2">Extracellular matrix</location>
    </subcellularLocation>
</comment>
<evidence type="ECO:0000256" key="3">
    <source>
        <dbReference type="ARBA" id="ARBA00022454"/>
    </source>
</evidence>
<evidence type="ECO:0000259" key="30">
    <source>
        <dbReference type="PROSITE" id="PS50871"/>
    </source>
</evidence>
<dbReference type="Gene3D" id="2.60.120.40">
    <property type="match status" value="1"/>
</dbReference>
<dbReference type="Pfam" id="PF07546">
    <property type="entry name" value="EMI"/>
    <property type="match status" value="1"/>
</dbReference>
<keyword evidence="16" id="KW-0176">Collagen</keyword>
<dbReference type="InterPro" id="IPR036277">
    <property type="entry name" value="SMC_hinge_sf"/>
</dbReference>
<accession>A0A6B0QTK2</accession>
<comment type="subunit">
    <text evidence="24">Homodimer; homodimerizes via its SMC hinge domain. Interacts with LRIF1.</text>
</comment>
<dbReference type="GO" id="GO:0051276">
    <property type="term" value="P:chromosome organization"/>
    <property type="evidence" value="ECO:0007669"/>
    <property type="project" value="InterPro"/>
</dbReference>
<keyword evidence="8" id="KW-0732">Signal</keyword>
<evidence type="ECO:0000313" key="32">
    <source>
        <dbReference type="EMBL" id="MXQ79736.1"/>
    </source>
</evidence>
<dbReference type="InterPro" id="IPR058611">
    <property type="entry name" value="Ig_SMCHD1_1st"/>
</dbReference>
<dbReference type="PANTHER" id="PTHR22640">
    <property type="entry name" value="STRUCTURAL MAINTENANCE OF CHROMOSOMES FLEXIBLE HINGE DOMAIN-CONTAINING PROTEIN 1"/>
    <property type="match status" value="1"/>
</dbReference>
<feature type="compositionally biased region" description="Low complexity" evidence="29">
    <location>
        <begin position="2735"/>
        <end position="2745"/>
    </location>
</feature>
<evidence type="ECO:0000256" key="28">
    <source>
        <dbReference type="SAM" id="Coils"/>
    </source>
</evidence>
<dbReference type="InterPro" id="IPR010935">
    <property type="entry name" value="SMC_hinge"/>
</dbReference>
<evidence type="ECO:0000256" key="13">
    <source>
        <dbReference type="ARBA" id="ARBA00022889"/>
    </source>
</evidence>
<keyword evidence="33" id="KW-1185">Reference proteome</keyword>
<comment type="catalytic activity">
    <reaction evidence="21">
        <text>ATP + H2O = ADP + phosphate + H(+)</text>
        <dbReference type="Rhea" id="RHEA:13065"/>
        <dbReference type="ChEBI" id="CHEBI:15377"/>
        <dbReference type="ChEBI" id="CHEBI:15378"/>
        <dbReference type="ChEBI" id="CHEBI:30616"/>
        <dbReference type="ChEBI" id="CHEBI:43474"/>
        <dbReference type="ChEBI" id="CHEBI:456216"/>
    </reaction>
</comment>
<dbReference type="SMART" id="SM00110">
    <property type="entry name" value="C1Q"/>
    <property type="match status" value="1"/>
</dbReference>
<evidence type="ECO:0000256" key="21">
    <source>
        <dbReference type="ARBA" id="ARBA00049360"/>
    </source>
</evidence>
<evidence type="ECO:0000256" key="7">
    <source>
        <dbReference type="ARBA" id="ARBA00022553"/>
    </source>
</evidence>
<gene>
    <name evidence="32" type="ORF">E5288_WYG006974</name>
</gene>
<dbReference type="CDD" id="cd16937">
    <property type="entry name" value="HATPase_SMCHD1-like"/>
    <property type="match status" value="1"/>
</dbReference>
<evidence type="ECO:0000256" key="17">
    <source>
        <dbReference type="ARBA" id="ARBA00023125"/>
    </source>
</evidence>
<evidence type="ECO:0000256" key="15">
    <source>
        <dbReference type="ARBA" id="ARBA00023054"/>
    </source>
</evidence>
<feature type="region of interest" description="Disordered" evidence="29">
    <location>
        <begin position="2705"/>
        <end position="2782"/>
    </location>
</feature>
<feature type="region of interest" description="Disordered" evidence="29">
    <location>
        <begin position="2041"/>
        <end position="2102"/>
    </location>
</feature>
<dbReference type="Pfam" id="PF26201">
    <property type="entry name" value="Ig_SMCHD1_7th"/>
    <property type="match status" value="1"/>
</dbReference>
<dbReference type="InterPro" id="IPR008983">
    <property type="entry name" value="Tumour_necrosis_fac-like_dom"/>
</dbReference>
<dbReference type="Pfam" id="PF26196">
    <property type="entry name" value="Ig_SMCHD1_4th"/>
    <property type="match status" value="1"/>
</dbReference>
<reference evidence="32" key="1">
    <citation type="submission" date="2019-10" db="EMBL/GenBank/DDBJ databases">
        <title>The sequence and de novo assembly of the wild yak genome.</title>
        <authorList>
            <person name="Liu Y."/>
        </authorList>
    </citation>
    <scope>NUCLEOTIDE SEQUENCE [LARGE SCALE GENOMIC DNA]</scope>
    <source>
        <strain evidence="32">WY2019</strain>
    </source>
</reference>
<dbReference type="Gene3D" id="3.30.565.10">
    <property type="entry name" value="Histidine kinase-like ATPase, C-terminal domain"/>
    <property type="match status" value="1"/>
</dbReference>
<evidence type="ECO:0000256" key="5">
    <source>
        <dbReference type="ARBA" id="ARBA00022525"/>
    </source>
</evidence>
<evidence type="ECO:0000256" key="19">
    <source>
        <dbReference type="ARBA" id="ARBA00023180"/>
    </source>
</evidence>
<dbReference type="Pfam" id="PF06470">
    <property type="entry name" value="SMC_hinge"/>
    <property type="match status" value="1"/>
</dbReference>
<dbReference type="FunFam" id="3.30.565.10:FF:000060">
    <property type="entry name" value="Structural maintenance of chromosomes flexible hinge domain containing 1"/>
    <property type="match status" value="1"/>
</dbReference>
<keyword evidence="9" id="KW-0227">DNA damage</keyword>
<feature type="coiled-coil region" evidence="28">
    <location>
        <begin position="2184"/>
        <end position="2225"/>
    </location>
</feature>
<dbReference type="InterPro" id="IPR058612">
    <property type="entry name" value="Ig_SMCHD1_2nd"/>
</dbReference>
<dbReference type="PROSITE" id="PS51041">
    <property type="entry name" value="EMI"/>
    <property type="match status" value="1"/>
</dbReference>
<dbReference type="Proteomes" id="UP000322234">
    <property type="component" value="Unassembled WGS sequence"/>
</dbReference>
<keyword evidence="7" id="KW-0597">Phosphoprotein</keyword>
<evidence type="ECO:0000256" key="29">
    <source>
        <dbReference type="SAM" id="MobiDB-lite"/>
    </source>
</evidence>
<dbReference type="InterPro" id="IPR001073">
    <property type="entry name" value="C1q_dom"/>
</dbReference>
<dbReference type="InterPro" id="IPR055109">
    <property type="entry name" value="SMCHD1_S5"/>
</dbReference>
<keyword evidence="11" id="KW-0832">Ubl conjugation</keyword>
<evidence type="ECO:0000256" key="10">
    <source>
        <dbReference type="ARBA" id="ARBA00022801"/>
    </source>
</evidence>
<dbReference type="Pfam" id="PF13589">
    <property type="entry name" value="HATPase_c_3"/>
    <property type="match status" value="1"/>
</dbReference>
<evidence type="ECO:0000313" key="33">
    <source>
        <dbReference type="Proteomes" id="UP000322234"/>
    </source>
</evidence>
<dbReference type="InterPro" id="IPR058616">
    <property type="entry name" value="Ig_SMCHD1_8th"/>
</dbReference>
<dbReference type="GO" id="GO:0006302">
    <property type="term" value="P:double-strand break repair"/>
    <property type="evidence" value="ECO:0007669"/>
    <property type="project" value="InterPro"/>
</dbReference>
<evidence type="ECO:0000256" key="22">
    <source>
        <dbReference type="ARBA" id="ARBA00061700"/>
    </source>
</evidence>
<dbReference type="InterPro" id="IPR038892">
    <property type="entry name" value="SMCHD1"/>
</dbReference>
<evidence type="ECO:0000256" key="2">
    <source>
        <dbReference type="ARBA" id="ARBA00004498"/>
    </source>
</evidence>
<dbReference type="GO" id="GO:0016787">
    <property type="term" value="F:hydrolase activity"/>
    <property type="evidence" value="ECO:0007669"/>
    <property type="project" value="UniProtKB-KW"/>
</dbReference>
<evidence type="ECO:0000259" key="31">
    <source>
        <dbReference type="PROSITE" id="PS51041"/>
    </source>
</evidence>
<name>A0A6B0QTK2_9CETA</name>
<dbReference type="Pfam" id="PF26195">
    <property type="entry name" value="Ig_SMCHD1_2nd"/>
    <property type="match status" value="1"/>
</dbReference>
<evidence type="ECO:0000256" key="24">
    <source>
        <dbReference type="ARBA" id="ARBA00064929"/>
    </source>
</evidence>
<evidence type="ECO:0000256" key="26">
    <source>
        <dbReference type="ARBA" id="ARBA00072726"/>
    </source>
</evidence>
<keyword evidence="6" id="KW-0272">Extracellular matrix</keyword>
<dbReference type="Pfam" id="PF00386">
    <property type="entry name" value="C1q"/>
    <property type="match status" value="1"/>
</dbReference>
<keyword evidence="17" id="KW-0238">DNA-binding</keyword>
<feature type="compositionally biased region" description="Basic and acidic residues" evidence="29">
    <location>
        <begin position="2065"/>
        <end position="2076"/>
    </location>
</feature>
<keyword evidence="13" id="KW-0130">Cell adhesion</keyword>
<dbReference type="SMART" id="SM00968">
    <property type="entry name" value="SMC_hinge"/>
    <property type="match status" value="1"/>
</dbReference>
<feature type="compositionally biased region" description="Pro residues" evidence="29">
    <location>
        <begin position="2746"/>
        <end position="2757"/>
    </location>
</feature>
<dbReference type="InterPro" id="IPR036890">
    <property type="entry name" value="HATPase_C_sf"/>
</dbReference>
<evidence type="ECO:0000256" key="11">
    <source>
        <dbReference type="ARBA" id="ARBA00022843"/>
    </source>
</evidence>
<feature type="domain" description="EMI" evidence="31">
    <location>
        <begin position="1967"/>
        <end position="2043"/>
    </location>
</feature>
<comment type="subunit">
    <text evidence="23">Homotrimer associated through a moderately stable interaction of the C-terminal globular C1q domains, allowing the nucleation of the triple helix and then a further quaternary assembly to higher-order polymers via intermolecular disulfide bonds. Interacts with EMILIN1.</text>
</comment>
<feature type="compositionally biased region" description="Basic and acidic residues" evidence="29">
    <location>
        <begin position="2091"/>
        <end position="2102"/>
    </location>
</feature>
<keyword evidence="20" id="KW-0234">DNA repair</keyword>
<keyword evidence="14" id="KW-0007">Acetylation</keyword>
<dbReference type="InterPro" id="IPR011489">
    <property type="entry name" value="EMI_domain"/>
</dbReference>
<evidence type="ECO:0000256" key="4">
    <source>
        <dbReference type="ARBA" id="ARBA00022499"/>
    </source>
</evidence>
<organism evidence="32 33">
    <name type="scientific">Bos mutus</name>
    <name type="common">wild yak</name>
    <dbReference type="NCBI Taxonomy" id="72004"/>
    <lineage>
        <taxon>Eukaryota</taxon>
        <taxon>Metazoa</taxon>
        <taxon>Chordata</taxon>
        <taxon>Craniata</taxon>
        <taxon>Vertebrata</taxon>
        <taxon>Euteleostomi</taxon>
        <taxon>Mammalia</taxon>
        <taxon>Eutheria</taxon>
        <taxon>Laurasiatheria</taxon>
        <taxon>Artiodactyla</taxon>
        <taxon>Ruminantia</taxon>
        <taxon>Pecora</taxon>
        <taxon>Bovidae</taxon>
        <taxon>Bovinae</taxon>
        <taxon>Bos</taxon>
    </lineage>
</organism>
<dbReference type="InterPro" id="IPR058613">
    <property type="entry name" value="Ig_SMCHD1_4th"/>
</dbReference>
<dbReference type="InterPro" id="IPR058614">
    <property type="entry name" value="Ig_SMCHD1_5th"/>
</dbReference>
<dbReference type="GO" id="GO:0009048">
    <property type="term" value="P:dosage compensation by inactivation of X chromosome"/>
    <property type="evidence" value="ECO:0007669"/>
    <property type="project" value="UniProtKB-ARBA"/>
</dbReference>
<feature type="coiled-coil region" evidence="28">
    <location>
        <begin position="1618"/>
        <end position="1652"/>
    </location>
</feature>
<keyword evidence="19" id="KW-0325">Glycoprotein</keyword>
<dbReference type="GO" id="GO:0003677">
    <property type="term" value="F:DNA binding"/>
    <property type="evidence" value="ECO:0007669"/>
    <property type="project" value="UniProtKB-KW"/>
</dbReference>
<dbReference type="InterPro" id="IPR058615">
    <property type="entry name" value="Ig_SMCHD1_6th"/>
</dbReference>
<dbReference type="GO" id="GO:0051240">
    <property type="term" value="P:positive regulation of multicellular organismal process"/>
    <property type="evidence" value="ECO:0007669"/>
    <property type="project" value="UniProtKB-ARBA"/>
</dbReference>
<keyword evidence="5" id="KW-0964">Secreted</keyword>
<evidence type="ECO:0000256" key="14">
    <source>
        <dbReference type="ARBA" id="ARBA00022990"/>
    </source>
</evidence>
<evidence type="ECO:0000256" key="20">
    <source>
        <dbReference type="ARBA" id="ARBA00023204"/>
    </source>
</evidence>
<keyword evidence="4" id="KW-1017">Isopeptide bond</keyword>
<dbReference type="EMBL" id="VBQZ03000002">
    <property type="protein sequence ID" value="MXQ79736.1"/>
    <property type="molecule type" value="Genomic_DNA"/>
</dbReference>
<evidence type="ECO:0000256" key="25">
    <source>
        <dbReference type="ARBA" id="ARBA00072328"/>
    </source>
</evidence>
<dbReference type="FunFam" id="2.60.120.40:FF:000011">
    <property type="entry name" value="Elastin microfibril interfacer 2"/>
    <property type="match status" value="1"/>
</dbReference>
<dbReference type="GO" id="GO:0005524">
    <property type="term" value="F:ATP binding"/>
    <property type="evidence" value="ECO:0007669"/>
    <property type="project" value="InterPro"/>
</dbReference>
<dbReference type="GO" id="GO:0001740">
    <property type="term" value="C:Barr body"/>
    <property type="evidence" value="ECO:0007669"/>
    <property type="project" value="TreeGrafter"/>
</dbReference>
<proteinExistence type="inferred from homology"/>
<keyword evidence="15 28" id="KW-0175">Coiled coil</keyword>
<dbReference type="Pfam" id="PF26199">
    <property type="entry name" value="Ig_SMCHD1_8th"/>
    <property type="match status" value="1"/>
</dbReference>
<dbReference type="SUPFAM" id="SSF55874">
    <property type="entry name" value="ATPase domain of HSP90 chaperone/DNA topoisomerase II/histidine kinase"/>
    <property type="match status" value="1"/>
</dbReference>
<dbReference type="SUPFAM" id="SSF49842">
    <property type="entry name" value="TNF-like"/>
    <property type="match status" value="1"/>
</dbReference>
<dbReference type="SUPFAM" id="SSF75553">
    <property type="entry name" value="Smc hinge domain"/>
    <property type="match status" value="1"/>
</dbReference>
<protein>
    <recommendedName>
        <fullName evidence="25">EMILIN-2</fullName>
    </recommendedName>
    <alternativeName>
        <fullName evidence="27">Elastin microfibril interface-located protein 2</fullName>
    </alternativeName>
    <alternativeName>
        <fullName evidence="26">Structural maintenance of chromosomes flexible hinge domain-containing protein 1</fullName>
    </alternativeName>
</protein>
<dbReference type="InterPro" id="IPR058617">
    <property type="entry name" value="Ig_SMCHD1_7th"/>
</dbReference>
<dbReference type="Pfam" id="PF26194">
    <property type="entry name" value="Ig_SMCHD1_1st"/>
    <property type="match status" value="1"/>
</dbReference>
<evidence type="ECO:0000256" key="6">
    <source>
        <dbReference type="ARBA" id="ARBA00022530"/>
    </source>
</evidence>
<dbReference type="Pfam" id="PF26197">
    <property type="entry name" value="Ig_SMCHD1_5th"/>
    <property type="match status" value="1"/>
</dbReference>
<evidence type="ECO:0000256" key="27">
    <source>
        <dbReference type="ARBA" id="ARBA00075986"/>
    </source>
</evidence>
<dbReference type="PANTHER" id="PTHR22640:SF2">
    <property type="entry name" value="STRUCTURAL MAINTENANCE OF CHROMOSOMES FLEXIBLE HINGE DOMAIN-CONTAINING PROTEIN 1"/>
    <property type="match status" value="1"/>
</dbReference>
<evidence type="ECO:0000256" key="12">
    <source>
        <dbReference type="ARBA" id="ARBA00022853"/>
    </source>
</evidence>